<evidence type="ECO:0000256" key="5">
    <source>
        <dbReference type="SAM" id="MobiDB-lite"/>
    </source>
</evidence>
<dbReference type="InterPro" id="IPR008928">
    <property type="entry name" value="6-hairpin_glycosidase_sf"/>
</dbReference>
<dbReference type="PRINTS" id="PR00744">
    <property type="entry name" value="GLHYDRLASE37"/>
</dbReference>
<comment type="similarity">
    <text evidence="1 4">Belongs to the glycosyl hydrolase 37 family.</text>
</comment>
<proteinExistence type="inferred from homology"/>
<dbReference type="SUPFAM" id="SSF48208">
    <property type="entry name" value="Six-hairpin glycosidases"/>
    <property type="match status" value="1"/>
</dbReference>
<dbReference type="STRING" id="33097.A0A150G363"/>
<evidence type="ECO:0000256" key="1">
    <source>
        <dbReference type="ARBA" id="ARBA00005615"/>
    </source>
</evidence>
<dbReference type="EMBL" id="LSYV01000071">
    <property type="protein sequence ID" value="KXZ44253.1"/>
    <property type="molecule type" value="Genomic_DNA"/>
</dbReference>
<dbReference type="AlphaFoldDB" id="A0A150G363"/>
<dbReference type="PANTHER" id="PTHR23403:SF1">
    <property type="entry name" value="TREHALASE"/>
    <property type="match status" value="1"/>
</dbReference>
<dbReference type="PANTHER" id="PTHR23403">
    <property type="entry name" value="TREHALASE"/>
    <property type="match status" value="1"/>
</dbReference>
<dbReference type="GO" id="GO:0004555">
    <property type="term" value="F:alpha,alpha-trehalase activity"/>
    <property type="evidence" value="ECO:0007669"/>
    <property type="project" value="UniProtKB-EC"/>
</dbReference>
<feature type="region of interest" description="Disordered" evidence="5">
    <location>
        <begin position="277"/>
        <end position="301"/>
    </location>
</feature>
<reference evidence="7" key="1">
    <citation type="journal article" date="2016" name="Nat. Commun.">
        <title>The Gonium pectorale genome demonstrates co-option of cell cycle regulation during the evolution of multicellularity.</title>
        <authorList>
            <person name="Hanschen E.R."/>
            <person name="Marriage T.N."/>
            <person name="Ferris P.J."/>
            <person name="Hamaji T."/>
            <person name="Toyoda A."/>
            <person name="Fujiyama A."/>
            <person name="Neme R."/>
            <person name="Noguchi H."/>
            <person name="Minakuchi Y."/>
            <person name="Suzuki M."/>
            <person name="Kawai-Toyooka H."/>
            <person name="Smith D.R."/>
            <person name="Sparks H."/>
            <person name="Anderson J."/>
            <person name="Bakaric R."/>
            <person name="Luria V."/>
            <person name="Karger A."/>
            <person name="Kirschner M.W."/>
            <person name="Durand P.M."/>
            <person name="Michod R.E."/>
            <person name="Nozaki H."/>
            <person name="Olson B.J."/>
        </authorList>
    </citation>
    <scope>NUCLEOTIDE SEQUENCE [LARGE SCALE GENOMIC DNA]</scope>
    <source>
        <strain evidence="7">NIES-2863</strain>
    </source>
</reference>
<gene>
    <name evidence="6" type="ORF">GPECTOR_70g484</name>
</gene>
<organism evidence="6 7">
    <name type="scientific">Gonium pectorale</name>
    <name type="common">Green alga</name>
    <dbReference type="NCBI Taxonomy" id="33097"/>
    <lineage>
        <taxon>Eukaryota</taxon>
        <taxon>Viridiplantae</taxon>
        <taxon>Chlorophyta</taxon>
        <taxon>core chlorophytes</taxon>
        <taxon>Chlorophyceae</taxon>
        <taxon>CS clade</taxon>
        <taxon>Chlamydomonadales</taxon>
        <taxon>Volvocaceae</taxon>
        <taxon>Gonium</taxon>
    </lineage>
</organism>
<comment type="catalytic activity">
    <reaction evidence="4">
        <text>alpha,alpha-trehalose + H2O = alpha-D-glucose + beta-D-glucose</text>
        <dbReference type="Rhea" id="RHEA:32675"/>
        <dbReference type="ChEBI" id="CHEBI:15377"/>
        <dbReference type="ChEBI" id="CHEBI:15903"/>
        <dbReference type="ChEBI" id="CHEBI:16551"/>
        <dbReference type="ChEBI" id="CHEBI:17925"/>
        <dbReference type="EC" id="3.2.1.28"/>
    </reaction>
</comment>
<dbReference type="Proteomes" id="UP000075714">
    <property type="component" value="Unassembled WGS sequence"/>
</dbReference>
<feature type="compositionally biased region" description="Polar residues" evidence="5">
    <location>
        <begin position="287"/>
        <end position="301"/>
    </location>
</feature>
<dbReference type="OrthoDB" id="3542292at2759"/>
<keyword evidence="3 4" id="KW-0326">Glycosidase</keyword>
<evidence type="ECO:0000313" key="7">
    <source>
        <dbReference type="Proteomes" id="UP000075714"/>
    </source>
</evidence>
<dbReference type="Pfam" id="PF01204">
    <property type="entry name" value="Trehalase"/>
    <property type="match status" value="1"/>
</dbReference>
<dbReference type="EC" id="3.2.1.28" evidence="4"/>
<evidence type="ECO:0000313" key="6">
    <source>
        <dbReference type="EMBL" id="KXZ44253.1"/>
    </source>
</evidence>
<keyword evidence="7" id="KW-1185">Reference proteome</keyword>
<dbReference type="InterPro" id="IPR001661">
    <property type="entry name" value="Glyco_hydro_37"/>
</dbReference>
<comment type="caution">
    <text evidence="6">The sequence shown here is derived from an EMBL/GenBank/DDBJ whole genome shotgun (WGS) entry which is preliminary data.</text>
</comment>
<keyword evidence="2 4" id="KW-0378">Hydrolase</keyword>
<name>A0A150G363_GONPE</name>
<dbReference type="PROSITE" id="PS00928">
    <property type="entry name" value="TREHALASE_2"/>
    <property type="match status" value="1"/>
</dbReference>
<accession>A0A150G363</accession>
<dbReference type="InterPro" id="IPR012341">
    <property type="entry name" value="6hp_glycosidase-like_sf"/>
</dbReference>
<sequence>MWFGIPTIRNWDSYWIILGLIASELLPAAEQLLRNLLGLVDAWGFVPNGARTYYTNRSQPPLLSAMVLAVWSAGGDDQLLVDALPRLVAQHHYWTGGNKAVALAGAPPSKSSLKSRGVQDEAGEVAGSTERSGVFMLSRYHAELYGPRPESYREDVHLVARAGLEGPAAAQLYCDIASAAESGWDFSSRWFVGGDSLEHTRTTQIVPADLNAWLYRMEKDIAAIAAHLGDTLLHDRYMELAERRLAAINTLMWSADDHCWHDLELCDMEASDASNACDTQDPRSCGATPSSNSDGSGTQQQRNMYTGRQRTGVYASNWVPLWCGCAESGSSQAASAVRGLLSSGLVREGGLLTSLYPSGQQWDAPNAWPPLVHMAIEGLAESGTAEGATAASSLAGSWVRANLAAWQATGHMHEKLDATRVGGVGGGGEYTPQVGFGWSNGVLLDLLRRQWETP</sequence>
<protein>
    <recommendedName>
        <fullName evidence="4">Trehalase</fullName>
        <ecNumber evidence="4">3.2.1.28</ecNumber>
    </recommendedName>
    <alternativeName>
        <fullName evidence="4">Alpha-trehalose glucohydrolase</fullName>
    </alternativeName>
</protein>
<dbReference type="InterPro" id="IPR018232">
    <property type="entry name" value="Glyco_hydro_37_CS"/>
</dbReference>
<evidence type="ECO:0000256" key="4">
    <source>
        <dbReference type="RuleBase" id="RU361180"/>
    </source>
</evidence>
<evidence type="ECO:0000256" key="2">
    <source>
        <dbReference type="ARBA" id="ARBA00022801"/>
    </source>
</evidence>
<dbReference type="Gene3D" id="1.50.10.10">
    <property type="match status" value="1"/>
</dbReference>
<evidence type="ECO:0000256" key="3">
    <source>
        <dbReference type="ARBA" id="ARBA00023295"/>
    </source>
</evidence>
<dbReference type="GO" id="GO:0005993">
    <property type="term" value="P:trehalose catabolic process"/>
    <property type="evidence" value="ECO:0007669"/>
    <property type="project" value="TreeGrafter"/>
</dbReference>